<evidence type="ECO:0000313" key="3">
    <source>
        <dbReference type="Proteomes" id="UP000269945"/>
    </source>
</evidence>
<dbReference type="Proteomes" id="UP000269945">
    <property type="component" value="Unassembled WGS sequence"/>
</dbReference>
<dbReference type="GO" id="GO:0045059">
    <property type="term" value="P:positive thymic T cell selection"/>
    <property type="evidence" value="ECO:0007669"/>
    <property type="project" value="TreeGrafter"/>
</dbReference>
<reference evidence="2 3" key="1">
    <citation type="submission" date="2018-10" db="EMBL/GenBank/DDBJ databases">
        <authorList>
            <person name="Ekblom R."/>
            <person name="Jareborg N."/>
        </authorList>
    </citation>
    <scope>NUCLEOTIDE SEQUENCE [LARGE SCALE GENOMIC DNA]</scope>
    <source>
        <tissue evidence="2">Muscle</tissue>
    </source>
</reference>
<name>A0A9X9LHY6_GULGU</name>
<dbReference type="PANTHER" id="PTHR10570">
    <property type="entry name" value="T-CELL SURFACE GLYCOPROTEIN CD3 GAMMA CHAIN / DELTA CHAIN"/>
    <property type="match status" value="1"/>
</dbReference>
<keyword evidence="1" id="KW-1133">Transmembrane helix</keyword>
<evidence type="ECO:0000256" key="1">
    <source>
        <dbReference type="SAM" id="Phobius"/>
    </source>
</evidence>
<comment type="caution">
    <text evidence="2">The sequence shown here is derived from an EMBL/GenBank/DDBJ whole genome shotgun (WGS) entry which is preliminary data.</text>
</comment>
<sequence>MCQNCIDLNAGTVSSFFFAEIISIFFLAVGVYFIAGQDGVRQSRGKRMFLNERQDHPGPSVSFLPK</sequence>
<organism evidence="2 3">
    <name type="scientific">Gulo gulo</name>
    <name type="common">Wolverine</name>
    <name type="synonym">Gluton</name>
    <dbReference type="NCBI Taxonomy" id="48420"/>
    <lineage>
        <taxon>Eukaryota</taxon>
        <taxon>Metazoa</taxon>
        <taxon>Chordata</taxon>
        <taxon>Craniata</taxon>
        <taxon>Vertebrata</taxon>
        <taxon>Euteleostomi</taxon>
        <taxon>Mammalia</taxon>
        <taxon>Eutheria</taxon>
        <taxon>Laurasiatheria</taxon>
        <taxon>Carnivora</taxon>
        <taxon>Caniformia</taxon>
        <taxon>Musteloidea</taxon>
        <taxon>Mustelidae</taxon>
        <taxon>Guloninae</taxon>
        <taxon>Gulo</taxon>
    </lineage>
</organism>
<accession>A0A9X9LHY6</accession>
<dbReference type="AlphaFoldDB" id="A0A9X9LHY6"/>
<dbReference type="EMBL" id="CYRY02004109">
    <property type="protein sequence ID" value="VCW68626.1"/>
    <property type="molecule type" value="Genomic_DNA"/>
</dbReference>
<keyword evidence="1" id="KW-0812">Transmembrane</keyword>
<keyword evidence="1" id="KW-0472">Membrane</keyword>
<dbReference type="InterPro" id="IPR015484">
    <property type="entry name" value="CD3_esu/gsu/dsu"/>
</dbReference>
<keyword evidence="3" id="KW-1185">Reference proteome</keyword>
<evidence type="ECO:0000313" key="2">
    <source>
        <dbReference type="EMBL" id="VCW68626.1"/>
    </source>
</evidence>
<protein>
    <submittedName>
        <fullName evidence="2">Uncharacterized protein</fullName>
    </submittedName>
</protein>
<dbReference type="GO" id="GO:0009897">
    <property type="term" value="C:external side of plasma membrane"/>
    <property type="evidence" value="ECO:0007669"/>
    <property type="project" value="TreeGrafter"/>
</dbReference>
<feature type="transmembrane region" description="Helical" evidence="1">
    <location>
        <begin position="16"/>
        <end position="35"/>
    </location>
</feature>
<dbReference type="GO" id="GO:0007166">
    <property type="term" value="P:cell surface receptor signaling pathway"/>
    <property type="evidence" value="ECO:0007669"/>
    <property type="project" value="TreeGrafter"/>
</dbReference>
<gene>
    <name evidence="2" type="ORF">BN2614_LOCUS3</name>
</gene>
<dbReference type="PANTHER" id="PTHR10570:SF8">
    <property type="entry name" value="T-CELL SURFACE GLYCOPROTEIN CD3 GAMMA CHAIN"/>
    <property type="match status" value="1"/>
</dbReference>
<proteinExistence type="predicted"/>
<dbReference type="GO" id="GO:0004888">
    <property type="term" value="F:transmembrane signaling receptor activity"/>
    <property type="evidence" value="ECO:0007669"/>
    <property type="project" value="TreeGrafter"/>
</dbReference>
<dbReference type="GO" id="GO:0042105">
    <property type="term" value="C:alpha-beta T cell receptor complex"/>
    <property type="evidence" value="ECO:0007669"/>
    <property type="project" value="TreeGrafter"/>
</dbReference>